<evidence type="ECO:0000256" key="9">
    <source>
        <dbReference type="PROSITE-ProRule" id="PRU00042"/>
    </source>
</evidence>
<keyword evidence="4 9" id="KW-0863">Zinc-finger</keyword>
<dbReference type="EMBL" id="QOIP01000014">
    <property type="protein sequence ID" value="RLU14952.1"/>
    <property type="molecule type" value="Genomic_DNA"/>
</dbReference>
<evidence type="ECO:0000256" key="6">
    <source>
        <dbReference type="ARBA" id="ARBA00023125"/>
    </source>
</evidence>
<reference evidence="11" key="2">
    <citation type="submission" date="2018-07" db="EMBL/GenBank/DDBJ databases">
        <authorList>
            <person name="Mckenzie S.K."/>
            <person name="Kronauer D.J.C."/>
        </authorList>
    </citation>
    <scope>NUCLEOTIDE SEQUENCE</scope>
    <source>
        <strain evidence="11">Clonal line C1</strain>
    </source>
</reference>
<dbReference type="PROSITE" id="PS50157">
    <property type="entry name" value="ZINC_FINGER_C2H2_2"/>
    <property type="match status" value="4"/>
</dbReference>
<dbReference type="GO" id="GO:0005634">
    <property type="term" value="C:nucleus"/>
    <property type="evidence" value="ECO:0007669"/>
    <property type="project" value="UniProtKB-SubCell"/>
</dbReference>
<evidence type="ECO:0000256" key="1">
    <source>
        <dbReference type="ARBA" id="ARBA00004123"/>
    </source>
</evidence>
<dbReference type="FunFam" id="3.30.160.60:FF:000110">
    <property type="entry name" value="Zinc finger protein-like"/>
    <property type="match status" value="1"/>
</dbReference>
<feature type="domain" description="C2H2-type" evidence="10">
    <location>
        <begin position="155"/>
        <end position="182"/>
    </location>
</feature>
<keyword evidence="5" id="KW-0862">Zinc</keyword>
<dbReference type="InterPro" id="IPR036236">
    <property type="entry name" value="Znf_C2H2_sf"/>
</dbReference>
<feature type="domain" description="C2H2-type" evidence="10">
    <location>
        <begin position="92"/>
        <end position="120"/>
    </location>
</feature>
<dbReference type="GO" id="GO:0000981">
    <property type="term" value="F:DNA-binding transcription factor activity, RNA polymerase II-specific"/>
    <property type="evidence" value="ECO:0007669"/>
    <property type="project" value="TreeGrafter"/>
</dbReference>
<dbReference type="AlphaFoldDB" id="A0A3L8D379"/>
<evidence type="ECO:0000256" key="3">
    <source>
        <dbReference type="ARBA" id="ARBA00022737"/>
    </source>
</evidence>
<proteinExistence type="inferred from homology"/>
<protein>
    <recommendedName>
        <fullName evidence="10">C2H2-type domain-containing protein</fullName>
    </recommendedName>
</protein>
<evidence type="ECO:0000256" key="4">
    <source>
        <dbReference type="ARBA" id="ARBA00022771"/>
    </source>
</evidence>
<dbReference type="Proteomes" id="UP000279307">
    <property type="component" value="Chromosome 14"/>
</dbReference>
<accession>A0A3L8D379</accession>
<organism evidence="11">
    <name type="scientific">Ooceraea biroi</name>
    <name type="common">Clonal raider ant</name>
    <name type="synonym">Cerapachys biroi</name>
    <dbReference type="NCBI Taxonomy" id="2015173"/>
    <lineage>
        <taxon>Eukaryota</taxon>
        <taxon>Metazoa</taxon>
        <taxon>Ecdysozoa</taxon>
        <taxon>Arthropoda</taxon>
        <taxon>Hexapoda</taxon>
        <taxon>Insecta</taxon>
        <taxon>Pterygota</taxon>
        <taxon>Neoptera</taxon>
        <taxon>Endopterygota</taxon>
        <taxon>Hymenoptera</taxon>
        <taxon>Apocrita</taxon>
        <taxon>Aculeata</taxon>
        <taxon>Formicoidea</taxon>
        <taxon>Formicidae</taxon>
        <taxon>Dorylinae</taxon>
        <taxon>Ooceraea</taxon>
    </lineage>
</organism>
<keyword evidence="6" id="KW-0238">DNA-binding</keyword>
<sequence length="219" mass="25853">MKMLHGFYAAPELDLNKLLHFYKFTDNREFGQGCPSVSRSDFYSHSRVRSAYPKGMFDENKPFRCPKCGRGFTVKGNLTRHFRYECGQAPRFKCPYCEFRSKQTSNVKSHIRSRHPGQKNFVDCYLLMMDSFMSFVGPGVEVVECSPHQSQKTLYYCPKCLHGFTLKSNRNRHYRYECGHEPRFKCPYCELRSKQTSQIYSHIRKKHPAERVWVINLKS</sequence>
<name>A0A3L8D379_OOCBI</name>
<keyword evidence="2" id="KW-0479">Metal-binding</keyword>
<dbReference type="InterPro" id="IPR050527">
    <property type="entry name" value="Snail/Krueppel_Znf"/>
</dbReference>
<dbReference type="GO" id="GO:0008270">
    <property type="term" value="F:zinc ion binding"/>
    <property type="evidence" value="ECO:0007669"/>
    <property type="project" value="UniProtKB-KW"/>
</dbReference>
<dbReference type="OrthoDB" id="10004641at2759"/>
<gene>
    <name evidence="11" type="ORF">DMN91_012839</name>
</gene>
<comment type="similarity">
    <text evidence="8">Belongs to the snail C2H2-type zinc-finger protein family.</text>
</comment>
<dbReference type="PANTHER" id="PTHR24388">
    <property type="entry name" value="ZINC FINGER PROTEIN"/>
    <property type="match status" value="1"/>
</dbReference>
<evidence type="ECO:0000256" key="8">
    <source>
        <dbReference type="ARBA" id="ARBA00037948"/>
    </source>
</evidence>
<reference evidence="11" key="1">
    <citation type="journal article" date="2018" name="Genome Res.">
        <title>The genomic architecture and molecular evolution of ant odorant receptors.</title>
        <authorList>
            <person name="McKenzie S.K."/>
            <person name="Kronauer D.J.C."/>
        </authorList>
    </citation>
    <scope>NUCLEOTIDE SEQUENCE [LARGE SCALE GENOMIC DNA]</scope>
    <source>
        <strain evidence="11">Clonal line C1</strain>
    </source>
</reference>
<evidence type="ECO:0000256" key="5">
    <source>
        <dbReference type="ARBA" id="ARBA00022833"/>
    </source>
</evidence>
<evidence type="ECO:0000256" key="7">
    <source>
        <dbReference type="ARBA" id="ARBA00023242"/>
    </source>
</evidence>
<evidence type="ECO:0000313" key="11">
    <source>
        <dbReference type="EMBL" id="RLU14952.1"/>
    </source>
</evidence>
<comment type="subcellular location">
    <subcellularLocation>
        <location evidence="1">Nucleus</location>
    </subcellularLocation>
</comment>
<evidence type="ECO:0000259" key="10">
    <source>
        <dbReference type="PROSITE" id="PS50157"/>
    </source>
</evidence>
<dbReference type="Gene3D" id="3.30.160.60">
    <property type="entry name" value="Classic Zinc Finger"/>
    <property type="match status" value="3"/>
</dbReference>
<feature type="domain" description="C2H2-type" evidence="10">
    <location>
        <begin position="63"/>
        <end position="90"/>
    </location>
</feature>
<dbReference type="Pfam" id="PF00096">
    <property type="entry name" value="zf-C2H2"/>
    <property type="match status" value="2"/>
</dbReference>
<keyword evidence="3" id="KW-0677">Repeat</keyword>
<dbReference type="InterPro" id="IPR013087">
    <property type="entry name" value="Znf_C2H2_type"/>
</dbReference>
<dbReference type="GO" id="GO:0000978">
    <property type="term" value="F:RNA polymerase II cis-regulatory region sequence-specific DNA binding"/>
    <property type="evidence" value="ECO:0007669"/>
    <property type="project" value="TreeGrafter"/>
</dbReference>
<dbReference type="SMART" id="SM00355">
    <property type="entry name" value="ZnF_C2H2"/>
    <property type="match status" value="4"/>
</dbReference>
<dbReference type="PANTHER" id="PTHR24388:SF54">
    <property type="entry name" value="PROTEIN ESCARGOT"/>
    <property type="match status" value="1"/>
</dbReference>
<feature type="domain" description="C2H2-type" evidence="10">
    <location>
        <begin position="184"/>
        <end position="212"/>
    </location>
</feature>
<keyword evidence="7" id="KW-0539">Nucleus</keyword>
<evidence type="ECO:0000256" key="2">
    <source>
        <dbReference type="ARBA" id="ARBA00022723"/>
    </source>
</evidence>
<comment type="caution">
    <text evidence="11">The sequence shown here is derived from an EMBL/GenBank/DDBJ whole genome shotgun (WGS) entry which is preliminary data.</text>
</comment>
<dbReference type="SUPFAM" id="SSF57667">
    <property type="entry name" value="beta-beta-alpha zinc fingers"/>
    <property type="match status" value="1"/>
</dbReference>